<evidence type="ECO:0000259" key="8">
    <source>
        <dbReference type="Pfam" id="PF02687"/>
    </source>
</evidence>
<evidence type="ECO:0000256" key="6">
    <source>
        <dbReference type="ARBA" id="ARBA00038076"/>
    </source>
</evidence>
<evidence type="ECO:0000313" key="10">
    <source>
        <dbReference type="Proteomes" id="UP000184322"/>
    </source>
</evidence>
<dbReference type="Pfam" id="PF02687">
    <property type="entry name" value="FtsX"/>
    <property type="match status" value="2"/>
</dbReference>
<evidence type="ECO:0000256" key="1">
    <source>
        <dbReference type="ARBA" id="ARBA00004651"/>
    </source>
</evidence>
<dbReference type="InterPro" id="IPR003838">
    <property type="entry name" value="ABC3_permease_C"/>
</dbReference>
<feature type="transmembrane region" description="Helical" evidence="7">
    <location>
        <begin position="2532"/>
        <end position="2551"/>
    </location>
</feature>
<dbReference type="RefSeq" id="WP_073372300.1">
    <property type="nucleotide sequence ID" value="NZ_CP017813.1"/>
</dbReference>
<feature type="transmembrane region" description="Helical" evidence="7">
    <location>
        <begin position="1834"/>
        <end position="1859"/>
    </location>
</feature>
<evidence type="ECO:0000256" key="5">
    <source>
        <dbReference type="ARBA" id="ARBA00023136"/>
    </source>
</evidence>
<evidence type="ECO:0000256" key="3">
    <source>
        <dbReference type="ARBA" id="ARBA00022692"/>
    </source>
</evidence>
<dbReference type="GO" id="GO:0005886">
    <property type="term" value="C:plasma membrane"/>
    <property type="evidence" value="ECO:0007669"/>
    <property type="project" value="UniProtKB-SubCell"/>
</dbReference>
<keyword evidence="10" id="KW-1185">Reference proteome</keyword>
<dbReference type="InterPro" id="IPR050250">
    <property type="entry name" value="Macrolide_Exporter_MacB"/>
</dbReference>
<dbReference type="STRING" id="48003.BLA55_01225"/>
<dbReference type="PANTHER" id="PTHR30572">
    <property type="entry name" value="MEMBRANE COMPONENT OF TRANSPORTER-RELATED"/>
    <property type="match status" value="1"/>
</dbReference>
<proteinExistence type="inferred from homology"/>
<dbReference type="KEGG" id="mpul:BLA55_01225"/>
<sequence length="2616" mass="299627">MWNLFKETFKSISKNKIVVAGLTILVFLTSGVFTLMVDMTKSMSNQFNKYSKVSKLHDLTIDLNVHSDGSAYNDGFYVNDIDQYSPDASKYYNKALSYIENDNFYKVNYIIDPKKIESDYVSVADFNLKSDVLNSYFVKKEDFLKLYNIFQNSNDNSSLNFDLKNIDSSFSVRRPYRFYLYEKHEDNTYSIKKNQLSIDLNSEIHFDKQYKLSDIANVHQLENQNIVLSQFSTLYINVFTKEATFNLIKGREWEDESKAIKIEPNKFLSKFSLESELNSYFVTNKEHLGQTFLIKEFADEVSDYKIVDNFTLKNFVSSDLNLSLDQLITFEPEVKYSIPTSWVAKSETYNLFNRLHYTTTFDKVNSNKWTGSYKEYMESLIQNSPDKKLPKDVSDFSYWFKTIITYNTYFDEEGNELGNKNKTELTVSLAKEELLHPLSYYNFENQIKPSIAEKYTLSAPRSILEIEEISNNKIDDAFAPLTDSHVKEERIQAIKKGALTITKTKILDFVKAEVGLKNIGLRENITVDSVNAETNEKNVFNFVNVGDKNKKVQGVELNVGTLYNEEKYPTGINDIADSTNSFFKSNELSPYIAYKIVEYIFKNLSTNNQYIKLDIIYDKLTTINPENGEKEGYTQKKILKLADFTKGQAGLEVNKFNNLGITTYKDKYIFVTPQIGPNNGWELAVFSNTNKTSFTLEEVFEIFKAKNITVRYSYLNPNGWADVDPTFQNLNSIILGWRTPSLDIINEAIKFGTINGMFDVVQKFLLNSDLVKSGLLSKENVYNIVEAGKYGSNKNKLTTLFANGKIKANIFPLIGFDALYYLTHTSSGDYFSTLVSDVLNNLKNILLTKGTVEEQKIYLEEQFSNLLTFIKDLSGSDLSLVLPKELFANFFKDPIALLDQLSELVASVDWKSFAEKINDFISKEYNKSITKDDKTWIIKLSSIQLFTWFLESIYPNNFKSVLIKIIENIDLSFDLENTNKATIINKILWMLPQNMRKVVINLFEEINKPNPADQPFLNVVNGVKNIIKLIDLKIFTESLKNSLKLQTFTNTILEYNESQDKAFYNQVQRAAYTFNSVDILQAFLKSLFSTPGANKIFKQNLIDMFNLSDKGSVINIDDQNKIIFPSPDENKLDIFDLISNFSLITEKTTERDANAVVVNNEFEDNYLTLLNIQAKLKKATDAYKLSQLSEKERNFLNSWFDIDPNKIYLENKEITEVQSKIQAISEFFAFFQNNSKTFKIQDKLSLGDIGQIFNVFVNSEGNSYWNALHSLLQTIIPFQPKNNFSYGEEIYPFFKIWVRLFAWNPEIDWSIKQTFALNLLSFANKKSIIDYFNSPELLRHDSHNILKYEETDFAVSRSMIDPQKMSNLFFARDSKGDYLNADLRAFIALNPLFKDFIEKNQLDISATLSLVADSDHYYYYTEKELAILGSQYQYKGLYSILAFNLINTLGSWESFKNNPSLLLKVTESIDGISGLSFIGVPEMMTNPLFISFIPQTLIWFLADINSYTTQPRNIANLAYLIMNKTINFEELANQSKEEMYEWYSYFNKTGLNPIFPLFENEDTLNIILDDEYFARLVNSDNAKEHKYNFFGVDLGKLLYSAIDTISPISYDSKFLRYNSDSAYVAKVNYAYLLKNNKSIYSGELPKDPIKLNELIERMDEKYLLNVNGIKYIIIGEDITVDYLYPVIDENNLQVNTKNQGIVYVNQEGFDRIRFAHQSNNVKNYLLVKNSTSKSSAELRDEFEEKVQDLLMNSTKIRRVYLTDELDVLNPERSLRVSVVSGIINSIYNSSRLILALLVAIVAVSIIFIIRRYISNKNKVLGILLAQGYSSFEIALSLTAFATFVTVGGGILGYLVGHFSQTAAMRVLDSYWTLPTVPNVFSITSFLVTIILPLIGMSVLIILIALKSLRYKAIDLMSGINEIRIGNLRNKWHSLFKKSRVTTRFSALLLFGSFWKLISFGFSIILTSITIIFGISTFKVFDKSVDYTYQNRNYNFRYDLFTPTRQGGPLNTYNYDNLENSLYVPVGDSIEIRTAAYDYFKPGHSSILNAFPDKNGNPDDFTAHIITQFAVNVTVDSSISIDPWAITYNQMPDSQKSRINELRNKLGIALEGTQDGVYIKEDGTLDFENTTKTKGFFHFLINRNNPSLSKFVYYEYDSFTKEYAISQITTTFKRDEFREFLISAYNKLRATSDLKDFLIGFGGIYFDSSEDEKFSYATVEFKNSKDQFETINMYGYASNSEKVKLIARNSENLLEKLNTDLIDGKYVPLVVNVIAAKKYNLTKGDILTGNVLNTVDRYTNKMNELLNIPNANNSATEFKVVGINPTYINTEFLIAKRWADKLTGLDTLNFKDGIPFNGILSSSKFPQQLLSSVSLYSPSGYWPALSNLDTSTMNLNEQQQIFDNLFGPQGLLKLQGWSDGKIVKFLNPNSSLTYEKQLEISRAEPYISIDKFSKVYDNQVLSLIANTIDSKDIQVGFAKTISSTVQTIVTSIIILSFIITIVILIILSTIIIGENEKNIAIWTILGYSQKEKLIMFFSIFIPFILISILFAIPIAYGIISFFSWILIAISGLAIPISITVWNVFITLSVVMVIFLATSLLVWRYINKIKAIDLLKGK</sequence>
<organism evidence="9 10">
    <name type="scientific">Mycoplasmopsis pullorum</name>
    <dbReference type="NCBI Taxonomy" id="48003"/>
    <lineage>
        <taxon>Bacteria</taxon>
        <taxon>Bacillati</taxon>
        <taxon>Mycoplasmatota</taxon>
        <taxon>Mycoplasmoidales</taxon>
        <taxon>Metamycoplasmataceae</taxon>
        <taxon>Mycoplasmopsis</taxon>
    </lineage>
</organism>
<reference evidence="10" key="1">
    <citation type="submission" date="2016-10" db="EMBL/GenBank/DDBJ databases">
        <authorList>
            <person name="Beylefeld A."/>
            <person name="Abolnik C."/>
        </authorList>
    </citation>
    <scope>NUCLEOTIDE SEQUENCE [LARGE SCALE GENOMIC DNA]</scope>
    <source>
        <strain evidence="10">B359_6</strain>
    </source>
</reference>
<feature type="transmembrane region" description="Helical" evidence="7">
    <location>
        <begin position="2487"/>
        <end position="2511"/>
    </location>
</feature>
<dbReference type="PANTHER" id="PTHR30572:SF4">
    <property type="entry name" value="ABC TRANSPORTER PERMEASE YTRF"/>
    <property type="match status" value="1"/>
</dbReference>
<keyword evidence="4 7" id="KW-1133">Transmembrane helix</keyword>
<keyword evidence="2" id="KW-1003">Cell membrane</keyword>
<gene>
    <name evidence="9" type="ORF">BLA55_01225</name>
</gene>
<feature type="transmembrane region" description="Helical" evidence="7">
    <location>
        <begin position="1792"/>
        <end position="1813"/>
    </location>
</feature>
<evidence type="ECO:0000313" key="9">
    <source>
        <dbReference type="EMBL" id="APJ38296.1"/>
    </source>
</evidence>
<evidence type="ECO:0000256" key="4">
    <source>
        <dbReference type="ARBA" id="ARBA00022989"/>
    </source>
</evidence>
<feature type="transmembrane region" description="Helical" evidence="7">
    <location>
        <begin position="1879"/>
        <end position="1905"/>
    </location>
</feature>
<feature type="domain" description="ABC3 transporter permease C-terminal" evidence="8">
    <location>
        <begin position="1792"/>
        <end position="1910"/>
    </location>
</feature>
<keyword evidence="5 7" id="KW-0472">Membrane</keyword>
<feature type="transmembrane region" description="Helical" evidence="7">
    <location>
        <begin position="2557"/>
        <end position="2575"/>
    </location>
</feature>
<dbReference type="EMBL" id="CP017813">
    <property type="protein sequence ID" value="APJ38296.1"/>
    <property type="molecule type" value="Genomic_DNA"/>
</dbReference>
<name>A0A1L4FRR9_9BACT</name>
<feature type="domain" description="ABC3 transporter permease C-terminal" evidence="8">
    <location>
        <begin position="2490"/>
        <end position="2607"/>
    </location>
</feature>
<protein>
    <recommendedName>
        <fullName evidence="8">ABC3 transporter permease C-terminal domain-containing protein</fullName>
    </recommendedName>
</protein>
<comment type="subcellular location">
    <subcellularLocation>
        <location evidence="1">Cell membrane</location>
        <topology evidence="1">Multi-pass membrane protein</topology>
    </subcellularLocation>
</comment>
<feature type="transmembrane region" description="Helical" evidence="7">
    <location>
        <begin position="1946"/>
        <end position="1974"/>
    </location>
</feature>
<keyword evidence="3 7" id="KW-0812">Transmembrane</keyword>
<evidence type="ECO:0000256" key="7">
    <source>
        <dbReference type="SAM" id="Phobius"/>
    </source>
</evidence>
<dbReference type="OrthoDB" id="403889at2"/>
<accession>A0A1L4FRR9</accession>
<evidence type="ECO:0000256" key="2">
    <source>
        <dbReference type="ARBA" id="ARBA00022475"/>
    </source>
</evidence>
<dbReference type="GO" id="GO:0022857">
    <property type="term" value="F:transmembrane transporter activity"/>
    <property type="evidence" value="ECO:0007669"/>
    <property type="project" value="TreeGrafter"/>
</dbReference>
<feature type="transmembrane region" description="Helical" evidence="7">
    <location>
        <begin position="2582"/>
        <end position="2604"/>
    </location>
</feature>
<dbReference type="Proteomes" id="UP000184322">
    <property type="component" value="Chromosome"/>
</dbReference>
<comment type="similarity">
    <text evidence="6">Belongs to the ABC-4 integral membrane protein family.</text>
</comment>